<dbReference type="STRING" id="679926.Mpet_2653"/>
<dbReference type="KEGG" id="mpi:Mpet_2653"/>
<dbReference type="Gene3D" id="2.20.25.420">
    <property type="entry name" value="ZPR1, zinc finger domain"/>
    <property type="match status" value="1"/>
</dbReference>
<evidence type="ECO:0000259" key="5">
    <source>
        <dbReference type="SMART" id="SM00709"/>
    </source>
</evidence>
<accession>E1RG82</accession>
<dbReference type="GO" id="GO:0008270">
    <property type="term" value="F:zinc ion binding"/>
    <property type="evidence" value="ECO:0007669"/>
    <property type="project" value="UniProtKB-KW"/>
</dbReference>
<dbReference type="OrthoDB" id="14924at2157"/>
<evidence type="ECO:0000256" key="3">
    <source>
        <dbReference type="ARBA" id="ARBA00022771"/>
    </source>
</evidence>
<dbReference type="SMART" id="SM00709">
    <property type="entry name" value="Zpr1"/>
    <property type="match status" value="1"/>
</dbReference>
<evidence type="ECO:0000313" key="7">
    <source>
        <dbReference type="Proteomes" id="UP000006565"/>
    </source>
</evidence>
<dbReference type="PANTHER" id="PTHR10876">
    <property type="entry name" value="ZINC FINGER PROTEIN ZPR1"/>
    <property type="match status" value="1"/>
</dbReference>
<dbReference type="Proteomes" id="UP000006565">
    <property type="component" value="Chromosome"/>
</dbReference>
<keyword evidence="3" id="KW-0863">Zinc-finger</keyword>
<name>E1RG82_METP4</name>
<feature type="domain" description="Zinc finger ZPR1-type" evidence="5">
    <location>
        <begin position="7"/>
        <end position="161"/>
    </location>
</feature>
<sequence length="179" mass="19970">MRRVITAPCPVCSKDIQYIYQTERIPYFSEVMLAHASCDCGFKSVDTMVMGDNNPIRYTVKVDGEEDLAIRVVRSSRGTIEIPEFGILVEPGPMCEAFISNVEGVLLRILNVVEGITIRSDEEPEKANAIALKERLERAREGKEPFTLIIQDINGNSGIVSKKAKKSEYIPYGDVPEES</sequence>
<keyword evidence="4" id="KW-0862">Zinc</keyword>
<gene>
    <name evidence="6" type="ordered locus">Mpet_2653</name>
</gene>
<dbReference type="EMBL" id="CP002117">
    <property type="protein sequence ID" value="ADN37396.1"/>
    <property type="molecule type" value="Genomic_DNA"/>
</dbReference>
<dbReference type="Gene3D" id="2.60.120.1040">
    <property type="entry name" value="ZPR1, A/B domain"/>
    <property type="match status" value="1"/>
</dbReference>
<dbReference type="InterPro" id="IPR056180">
    <property type="entry name" value="ZPR1_jr_dom"/>
</dbReference>
<dbReference type="Pfam" id="PF22794">
    <property type="entry name" value="jr-ZPR1"/>
    <property type="match status" value="1"/>
</dbReference>
<evidence type="ECO:0000256" key="1">
    <source>
        <dbReference type="ARBA" id="ARBA00008354"/>
    </source>
</evidence>
<proteinExistence type="inferred from homology"/>
<keyword evidence="2" id="KW-0479">Metal-binding</keyword>
<keyword evidence="7" id="KW-1185">Reference proteome</keyword>
<dbReference type="InterPro" id="IPR004457">
    <property type="entry name" value="Znf_ZPR1"/>
</dbReference>
<dbReference type="eggNOG" id="arCOG04265">
    <property type="taxonomic scope" value="Archaea"/>
</dbReference>
<evidence type="ECO:0000256" key="4">
    <source>
        <dbReference type="ARBA" id="ARBA00022833"/>
    </source>
</evidence>
<dbReference type="InterPro" id="IPR040141">
    <property type="entry name" value="ZPR1"/>
</dbReference>
<dbReference type="AlphaFoldDB" id="E1RG82"/>
<protein>
    <submittedName>
        <fullName evidence="6">ZPR1-related zinc finger protein</fullName>
    </submittedName>
</protein>
<dbReference type="InterPro" id="IPR004470">
    <property type="entry name" value="ZPR1-like_arc"/>
</dbReference>
<dbReference type="PANTHER" id="PTHR10876:SF0">
    <property type="entry name" value="ZINC FINGER PROTEIN ZPR1"/>
    <property type="match status" value="1"/>
</dbReference>
<dbReference type="InterPro" id="IPR042452">
    <property type="entry name" value="ZPR1_Znf1/2"/>
</dbReference>
<dbReference type="RefSeq" id="WP_013330569.1">
    <property type="nucleotide sequence ID" value="NC_014507.1"/>
</dbReference>
<dbReference type="HOGENOM" id="CLU_107446_0_0_2"/>
<evidence type="ECO:0000313" key="6">
    <source>
        <dbReference type="EMBL" id="ADN37396.1"/>
    </source>
</evidence>
<evidence type="ECO:0000256" key="2">
    <source>
        <dbReference type="ARBA" id="ARBA00022723"/>
    </source>
</evidence>
<dbReference type="Pfam" id="PF03367">
    <property type="entry name" value="Zn_ribbon_ZPR1"/>
    <property type="match status" value="1"/>
</dbReference>
<dbReference type="InterPro" id="IPR042451">
    <property type="entry name" value="ZPR1_A/B_dom"/>
</dbReference>
<dbReference type="GeneID" id="9745146"/>
<dbReference type="NCBIfam" id="TIGR00310">
    <property type="entry name" value="ZPR1_znf"/>
    <property type="match status" value="1"/>
</dbReference>
<organism evidence="6 7">
    <name type="scientific">Methanolacinia petrolearia (strain DSM 11571 / OCM 486 / SEBR 4847)</name>
    <name type="common">Methanoplanus petrolearius</name>
    <dbReference type="NCBI Taxonomy" id="679926"/>
    <lineage>
        <taxon>Archaea</taxon>
        <taxon>Methanobacteriati</taxon>
        <taxon>Methanobacteriota</taxon>
        <taxon>Stenosarchaea group</taxon>
        <taxon>Methanomicrobia</taxon>
        <taxon>Methanomicrobiales</taxon>
        <taxon>Methanomicrobiaceae</taxon>
        <taxon>Methanolacinia</taxon>
    </lineage>
</organism>
<reference evidence="6 7" key="1">
    <citation type="journal article" date="2010" name="Stand. Genomic Sci.">
        <title>Complete genome sequence of Methanoplanus petrolearius type strain (SEBR 4847).</title>
        <authorList>
            <person name="Brambilla E."/>
            <person name="Djao O.D."/>
            <person name="Daligault H."/>
            <person name="Lapidus A."/>
            <person name="Lucas S."/>
            <person name="Hammon N."/>
            <person name="Nolan M."/>
            <person name="Tice H."/>
            <person name="Cheng J.F."/>
            <person name="Han C."/>
            <person name="Tapia R."/>
            <person name="Goodwin L."/>
            <person name="Pitluck S."/>
            <person name="Liolios K."/>
            <person name="Ivanova N."/>
            <person name="Mavromatis K."/>
            <person name="Mikhailova N."/>
            <person name="Pati A."/>
            <person name="Chen A."/>
            <person name="Palaniappan K."/>
            <person name="Land M."/>
            <person name="Hauser L."/>
            <person name="Chang Y.J."/>
            <person name="Jeffries C.D."/>
            <person name="Rohde M."/>
            <person name="Spring S."/>
            <person name="Sikorski J."/>
            <person name="Goker M."/>
            <person name="Woyke T."/>
            <person name="Bristow J."/>
            <person name="Eisen J.A."/>
            <person name="Markowitz V."/>
            <person name="Hugenholtz P."/>
            <person name="Kyrpides N.C."/>
            <person name="Klenk H.P."/>
        </authorList>
    </citation>
    <scope>NUCLEOTIDE SEQUENCE [LARGE SCALE GENOMIC DNA]</scope>
    <source>
        <strain evidence="7">DSM 11571 / OCM 486 / SEBR 4847</strain>
    </source>
</reference>
<comment type="similarity">
    <text evidence="1">Belongs to the ZPR1 family.</text>
</comment>
<dbReference type="NCBIfam" id="TIGR00340">
    <property type="entry name" value="zpr1_rel"/>
    <property type="match status" value="1"/>
</dbReference>